<organism evidence="19 20">
    <name type="scientific">Chlorella vulgaris</name>
    <name type="common">Green alga</name>
    <dbReference type="NCBI Taxonomy" id="3077"/>
    <lineage>
        <taxon>Eukaryota</taxon>
        <taxon>Viridiplantae</taxon>
        <taxon>Chlorophyta</taxon>
        <taxon>core chlorophytes</taxon>
        <taxon>Trebouxiophyceae</taxon>
        <taxon>Chlorellales</taxon>
        <taxon>Chlorellaceae</taxon>
        <taxon>Chlorella clade</taxon>
        <taxon>Chlorella</taxon>
    </lineage>
</organism>
<feature type="transmembrane region" description="Helical" evidence="16">
    <location>
        <begin position="713"/>
        <end position="736"/>
    </location>
</feature>
<dbReference type="InterPro" id="IPR004869">
    <property type="entry name" value="MMPL_dom"/>
</dbReference>
<feature type="transmembrane region" description="Helical" evidence="16">
    <location>
        <begin position="781"/>
        <end position="805"/>
    </location>
</feature>
<comment type="similarity">
    <text evidence="2">Belongs to the patched family.</text>
</comment>
<dbReference type="FunFam" id="1.20.1640.10:FF:000029">
    <property type="entry name" value="Putative Patched sphingolipid transporter"/>
    <property type="match status" value="1"/>
</dbReference>
<dbReference type="Proteomes" id="UP001055712">
    <property type="component" value="Unassembled WGS sequence"/>
</dbReference>
<feature type="signal peptide" evidence="17">
    <location>
        <begin position="1"/>
        <end position="33"/>
    </location>
</feature>
<dbReference type="InterPro" id="IPR053958">
    <property type="entry name" value="HMGCR/SNAP/NPC1-like_SSD"/>
</dbReference>
<evidence type="ECO:0000256" key="10">
    <source>
        <dbReference type="ARBA" id="ARBA00023136"/>
    </source>
</evidence>
<feature type="transmembrane region" description="Helical" evidence="16">
    <location>
        <begin position="817"/>
        <end position="842"/>
    </location>
</feature>
<dbReference type="InterPro" id="IPR053956">
    <property type="entry name" value="NPC1_MLD"/>
</dbReference>
<dbReference type="PROSITE" id="PS50156">
    <property type="entry name" value="SSD"/>
    <property type="match status" value="1"/>
</dbReference>
<keyword evidence="11" id="KW-1015">Disulfide bond</keyword>
<evidence type="ECO:0000256" key="7">
    <source>
        <dbReference type="ARBA" id="ARBA00022989"/>
    </source>
</evidence>
<name>A0A9D4TX82_CHLVU</name>
<keyword evidence="20" id="KW-1185">Reference proteome</keyword>
<keyword evidence="10 16" id="KW-0472">Membrane</keyword>
<evidence type="ECO:0000313" key="19">
    <source>
        <dbReference type="EMBL" id="KAI3436838.1"/>
    </source>
</evidence>
<comment type="subcellular location">
    <subcellularLocation>
        <location evidence="1">Endomembrane system</location>
        <topology evidence="1">Multi-pass membrane protein</topology>
    </subcellularLocation>
</comment>
<keyword evidence="14" id="KW-0753">Steroid metabolism</keyword>
<evidence type="ECO:0000256" key="6">
    <source>
        <dbReference type="ARBA" id="ARBA00022729"/>
    </source>
</evidence>
<feature type="transmembrane region" description="Helical" evidence="16">
    <location>
        <begin position="1336"/>
        <end position="1355"/>
    </location>
</feature>
<dbReference type="Pfam" id="PF12349">
    <property type="entry name" value="Sterol-sensing"/>
    <property type="match status" value="1"/>
</dbReference>
<evidence type="ECO:0000256" key="14">
    <source>
        <dbReference type="ARBA" id="ARBA00023221"/>
    </source>
</evidence>
<dbReference type="NCBIfam" id="TIGR00917">
    <property type="entry name" value="2A060601"/>
    <property type="match status" value="1"/>
</dbReference>
<dbReference type="GO" id="GO:0012505">
    <property type="term" value="C:endomembrane system"/>
    <property type="evidence" value="ECO:0007669"/>
    <property type="project" value="UniProtKB-SubCell"/>
</dbReference>
<feature type="transmembrane region" description="Helical" evidence="16">
    <location>
        <begin position="961"/>
        <end position="981"/>
    </location>
</feature>
<keyword evidence="4" id="KW-0153">Cholesterol metabolism</keyword>
<evidence type="ECO:0000256" key="13">
    <source>
        <dbReference type="ARBA" id="ARBA00023180"/>
    </source>
</evidence>
<dbReference type="GO" id="GO:0008203">
    <property type="term" value="P:cholesterol metabolic process"/>
    <property type="evidence" value="ECO:0007669"/>
    <property type="project" value="UniProtKB-KW"/>
</dbReference>
<evidence type="ECO:0000256" key="4">
    <source>
        <dbReference type="ARBA" id="ARBA00022548"/>
    </source>
</evidence>
<feature type="transmembrane region" description="Helical" evidence="16">
    <location>
        <begin position="1239"/>
        <end position="1258"/>
    </location>
</feature>
<dbReference type="PANTHER" id="PTHR45727:SF2">
    <property type="entry name" value="NPC INTRACELLULAR CHOLESTEROL TRANSPORTER 1"/>
    <property type="match status" value="1"/>
</dbReference>
<evidence type="ECO:0000256" key="8">
    <source>
        <dbReference type="ARBA" id="ARBA00023055"/>
    </source>
</evidence>
<feature type="transmembrane region" description="Helical" evidence="16">
    <location>
        <begin position="1294"/>
        <end position="1316"/>
    </location>
</feature>
<feature type="domain" description="SSD" evidence="18">
    <location>
        <begin position="676"/>
        <end position="842"/>
    </location>
</feature>
<evidence type="ECO:0000256" key="16">
    <source>
        <dbReference type="SAM" id="Phobius"/>
    </source>
</evidence>
<dbReference type="Pfam" id="PF03176">
    <property type="entry name" value="MMPL"/>
    <property type="match status" value="1"/>
</dbReference>
<feature type="chain" id="PRO_5039170222" description="SSD domain-containing protein" evidence="17">
    <location>
        <begin position="34"/>
        <end position="1464"/>
    </location>
</feature>
<feature type="transmembrane region" description="Helical" evidence="16">
    <location>
        <begin position="1264"/>
        <end position="1287"/>
    </location>
</feature>
<sequence>MGVTAGALSPQAATRWLLAAILILLVGPRWCQADEDSWRTRNHEPGYCATHGICGHRADGDPLSCANNTAAQPLNSTALQKLQVVCPQLAAEFPDSSFCCTEEQLDQLQSQIQVASIFLVGCPACNHNFKHFFCLLTCSPNQASFVNVTAAQTAPDTNASNAIAEADYFLAAAFGERFYSSCSDVVYPAANQRAMAFVGGGATNYSQWFEFLGTIKDKRFPPTGAPFQMNFPPQQHTPEAMSALNSTMHSCGEGALACSCGDCPSAPGCEPPPPPPPPPPPGCPAAGTSSLTCIDLSLALVYAGLLACLPLVVSQLRRQQQQGREWQREHAGAAAAAEAGYADGTEPLLAGRRAAGDGKGQERGEQEETGGEEEEDDLIQWPVAEQLLRRQLYRLGRWCAGRPLLTLTLTLLLVGGCAGGLTRLRVMTDPQELWVGPGSQAAQEKAAFEVSFGPFYRITQLILTTTPAANSSFTSPSGLPAIVTDANIRLLFDLQDEIDSLTASYDAPENGVVGGAEGGGGGGSWNVTLADVCLRPLGTGCATQSVLQYWGMSREVFEHGPPSMPIRISPEFCFTHWSTQCRSAFGGPVDPHLVLGGFPTAAASLRNFSADATAFVVTLPINPHPDNRPAALAWEAAFVELAGGRLSEMAAAAGLRLSFSAERSVQDELARESMADVPTVLLSYFVMLLYIAVGLARFPRGASWRDMLVHSRAALGLGGVLIVAAAVLGSMGLCAWGGMRSTLIIAEVIPFLVLAVGVDNMFILAAALQQQRPEHPLPHRMGLALAAVGPSITLAASCEVVAFAVGAMTSMPALRNFSICAALAVLLDYLLQVTAFVALLALDTHRLEQGRYDCWPCLRAQGQPLYESDYEEQYGTGTGTGAHAPAAAATRGGGGGAPSSAAALGVEVDEIEEEVEAEYGHSYSYSRRGAHAGDDAAYCGIAPALRRYMRQVHAPLLARPWVKAAVLALFGGLFLLSCALLPRLERGMDQSVALPQDSYLQAYYADVFDSLRVGPPVMFVVGGLNVSAASPHVSRVCSVAGCDPDSLLNQVAAAARTPWSSWLATPAASWLDDFITWASPEIPQCCRSFPNATRCPPPDQPPCDGDPAACAACATCFAPGQLPGARPDLTQFQNKLPWFLAALPSAACAKGGAGAYAGTLQLNASDPTGVAGLGASGLVAASHFRSNYVTLSRQSDFIHALEAVRAFAADASTRLDLPIYPYSPFHIFFEQYTTIGGEALTLLGSACVAIFLICLGATGSPWSATLIVCTLVMVVVDVMGFMALAHIQLNAVSLVNLVMCLGIGVEFCAHLVHAFVEESGSSEQRAAAALRDVGAAVLSGITLTKVAGVSVLALSHTAIFRVYYFQMYAALVLLGAAHGLVLLPVLLAAFGPEELEHWKWRVHQQLERLQSQRLEAQQRVVSLMQQQQQQQEQGREGGQEAPQQALAQPPVQQQVEQAGSGAGS</sequence>
<accession>A0A9D4TX82</accession>
<dbReference type="InterPro" id="IPR000731">
    <property type="entry name" value="SSD"/>
</dbReference>
<evidence type="ECO:0000256" key="9">
    <source>
        <dbReference type="ARBA" id="ARBA00023098"/>
    </source>
</evidence>
<evidence type="ECO:0000256" key="3">
    <source>
        <dbReference type="ARBA" id="ARBA00022448"/>
    </source>
</evidence>
<proteinExistence type="inferred from homology"/>
<keyword evidence="9" id="KW-0443">Lipid metabolism</keyword>
<dbReference type="FunFam" id="1.20.1640.10:FF:000008">
    <property type="entry name" value="NPC intracellular cholesterol transporter 1"/>
    <property type="match status" value="1"/>
</dbReference>
<dbReference type="SUPFAM" id="SSF82866">
    <property type="entry name" value="Multidrug efflux transporter AcrB transmembrane domain"/>
    <property type="match status" value="2"/>
</dbReference>
<dbReference type="InterPro" id="IPR032190">
    <property type="entry name" value="NPC1_N"/>
</dbReference>
<feature type="region of interest" description="Disordered" evidence="15">
    <location>
        <begin position="1425"/>
        <end position="1464"/>
    </location>
</feature>
<feature type="transmembrane region" description="Helical" evidence="16">
    <location>
        <begin position="1367"/>
        <end position="1390"/>
    </location>
</feature>
<keyword evidence="6 17" id="KW-0732">Signal</keyword>
<keyword evidence="13" id="KW-0325">Glycoprotein</keyword>
<dbReference type="Pfam" id="PF16414">
    <property type="entry name" value="NPC1_N"/>
    <property type="match status" value="1"/>
</dbReference>
<evidence type="ECO:0000259" key="18">
    <source>
        <dbReference type="PROSITE" id="PS50156"/>
    </source>
</evidence>
<dbReference type="PANTHER" id="PTHR45727">
    <property type="entry name" value="NPC INTRACELLULAR CHOLESTEROL TRANSPORTER 1"/>
    <property type="match status" value="1"/>
</dbReference>
<dbReference type="GO" id="GO:0016020">
    <property type="term" value="C:membrane"/>
    <property type="evidence" value="ECO:0007669"/>
    <property type="project" value="InterPro"/>
</dbReference>
<reference evidence="19" key="1">
    <citation type="journal article" date="2019" name="Plant J.">
        <title>Chlorella vulgaris genome assembly and annotation reveals the molecular basis for metabolic acclimation to high light conditions.</title>
        <authorList>
            <person name="Cecchin M."/>
            <person name="Marcolungo L."/>
            <person name="Rossato M."/>
            <person name="Girolomoni L."/>
            <person name="Cosentino E."/>
            <person name="Cuine S."/>
            <person name="Li-Beisson Y."/>
            <person name="Delledonne M."/>
            <person name="Ballottari M."/>
        </authorList>
    </citation>
    <scope>NUCLEOTIDE SEQUENCE</scope>
    <source>
        <strain evidence="19">211/11P</strain>
    </source>
</reference>
<dbReference type="GO" id="GO:0005319">
    <property type="term" value="F:lipid transporter activity"/>
    <property type="evidence" value="ECO:0007669"/>
    <property type="project" value="InterPro"/>
</dbReference>
<feature type="compositionally biased region" description="Acidic residues" evidence="15">
    <location>
        <begin position="367"/>
        <end position="378"/>
    </location>
</feature>
<evidence type="ECO:0000256" key="1">
    <source>
        <dbReference type="ARBA" id="ARBA00004127"/>
    </source>
</evidence>
<dbReference type="GO" id="GO:0032934">
    <property type="term" value="F:sterol binding"/>
    <property type="evidence" value="ECO:0007669"/>
    <property type="project" value="TreeGrafter"/>
</dbReference>
<dbReference type="OrthoDB" id="6510177at2759"/>
<keyword evidence="3" id="KW-0813">Transport</keyword>
<keyword evidence="12" id="KW-1207">Sterol metabolism</keyword>
<evidence type="ECO:0000256" key="2">
    <source>
        <dbReference type="ARBA" id="ARBA00005585"/>
    </source>
</evidence>
<dbReference type="Gene3D" id="1.20.1640.10">
    <property type="entry name" value="Multidrug efflux transporter AcrB transmembrane domain"/>
    <property type="match status" value="2"/>
</dbReference>
<dbReference type="GO" id="GO:0015918">
    <property type="term" value="P:sterol transport"/>
    <property type="evidence" value="ECO:0007669"/>
    <property type="project" value="TreeGrafter"/>
</dbReference>
<dbReference type="Pfam" id="PF22314">
    <property type="entry name" value="NPC1_MLD"/>
    <property type="match status" value="1"/>
</dbReference>
<evidence type="ECO:0000256" key="11">
    <source>
        <dbReference type="ARBA" id="ARBA00023157"/>
    </source>
</evidence>
<comment type="caution">
    <text evidence="19">The sequence shown here is derived from an EMBL/GenBank/DDBJ whole genome shotgun (WGS) entry which is preliminary data.</text>
</comment>
<evidence type="ECO:0000256" key="15">
    <source>
        <dbReference type="SAM" id="MobiDB-lite"/>
    </source>
</evidence>
<evidence type="ECO:0000256" key="17">
    <source>
        <dbReference type="SAM" id="SignalP"/>
    </source>
</evidence>
<keyword evidence="7 16" id="KW-1133">Transmembrane helix</keyword>
<feature type="compositionally biased region" description="Basic and acidic residues" evidence="15">
    <location>
        <begin position="354"/>
        <end position="366"/>
    </location>
</feature>
<keyword evidence="8" id="KW-0445">Lipid transport</keyword>
<evidence type="ECO:0000313" key="20">
    <source>
        <dbReference type="Proteomes" id="UP001055712"/>
    </source>
</evidence>
<feature type="transmembrane region" description="Helical" evidence="16">
    <location>
        <begin position="673"/>
        <end position="693"/>
    </location>
</feature>
<gene>
    <name evidence="19" type="ORF">D9Q98_006248</name>
</gene>
<feature type="transmembrane region" description="Helical" evidence="16">
    <location>
        <begin position="748"/>
        <end position="769"/>
    </location>
</feature>
<feature type="region of interest" description="Disordered" evidence="15">
    <location>
        <begin position="350"/>
        <end position="378"/>
    </location>
</feature>
<evidence type="ECO:0000256" key="12">
    <source>
        <dbReference type="ARBA" id="ARBA00023166"/>
    </source>
</evidence>
<keyword evidence="5 16" id="KW-0812">Transmembrane</keyword>
<protein>
    <recommendedName>
        <fullName evidence="18">SSD domain-containing protein</fullName>
    </recommendedName>
</protein>
<evidence type="ECO:0000256" key="5">
    <source>
        <dbReference type="ARBA" id="ARBA00022692"/>
    </source>
</evidence>
<dbReference type="EMBL" id="SIDB01000002">
    <property type="protein sequence ID" value="KAI3436838.1"/>
    <property type="molecule type" value="Genomic_DNA"/>
</dbReference>
<feature type="compositionally biased region" description="Low complexity" evidence="15">
    <location>
        <begin position="1439"/>
        <end position="1464"/>
    </location>
</feature>
<dbReference type="InterPro" id="IPR004765">
    <property type="entry name" value="NPC1-like"/>
</dbReference>
<reference evidence="19" key="2">
    <citation type="submission" date="2020-11" db="EMBL/GenBank/DDBJ databases">
        <authorList>
            <person name="Cecchin M."/>
            <person name="Marcolungo L."/>
            <person name="Rossato M."/>
            <person name="Girolomoni L."/>
            <person name="Cosentino E."/>
            <person name="Cuine S."/>
            <person name="Li-Beisson Y."/>
            <person name="Delledonne M."/>
            <person name="Ballottari M."/>
        </authorList>
    </citation>
    <scope>NUCLEOTIDE SEQUENCE</scope>
    <source>
        <strain evidence="19">211/11P</strain>
        <tissue evidence="19">Whole cell</tissue>
    </source>
</reference>